<proteinExistence type="predicted"/>
<dbReference type="Proteomes" id="UP001497497">
    <property type="component" value="Unassembled WGS sequence"/>
</dbReference>
<dbReference type="EMBL" id="CAXITT010000075">
    <property type="protein sequence ID" value="CAL1530742.1"/>
    <property type="molecule type" value="Genomic_DNA"/>
</dbReference>
<feature type="region of interest" description="Disordered" evidence="1">
    <location>
        <begin position="104"/>
        <end position="163"/>
    </location>
</feature>
<name>A0AAV2HB22_LYMST</name>
<evidence type="ECO:0000256" key="2">
    <source>
        <dbReference type="SAM" id="SignalP"/>
    </source>
</evidence>
<evidence type="ECO:0000313" key="3">
    <source>
        <dbReference type="EMBL" id="CAL1530742.1"/>
    </source>
</evidence>
<gene>
    <name evidence="3" type="ORF">GSLYS_00004867001</name>
</gene>
<feature type="chain" id="PRO_5043954336" description="Spaetzle domain-containing protein" evidence="2">
    <location>
        <begin position="25"/>
        <end position="329"/>
    </location>
</feature>
<evidence type="ECO:0008006" key="5">
    <source>
        <dbReference type="Google" id="ProtNLM"/>
    </source>
</evidence>
<protein>
    <recommendedName>
        <fullName evidence="5">Spaetzle domain-containing protein</fullName>
    </recommendedName>
</protein>
<organism evidence="3 4">
    <name type="scientific">Lymnaea stagnalis</name>
    <name type="common">Great pond snail</name>
    <name type="synonym">Helix stagnalis</name>
    <dbReference type="NCBI Taxonomy" id="6523"/>
    <lineage>
        <taxon>Eukaryota</taxon>
        <taxon>Metazoa</taxon>
        <taxon>Spiralia</taxon>
        <taxon>Lophotrochozoa</taxon>
        <taxon>Mollusca</taxon>
        <taxon>Gastropoda</taxon>
        <taxon>Heterobranchia</taxon>
        <taxon>Euthyneura</taxon>
        <taxon>Panpulmonata</taxon>
        <taxon>Hygrophila</taxon>
        <taxon>Lymnaeoidea</taxon>
        <taxon>Lymnaeidae</taxon>
        <taxon>Lymnaea</taxon>
    </lineage>
</organism>
<dbReference type="AlphaFoldDB" id="A0AAV2HB22"/>
<evidence type="ECO:0000313" key="4">
    <source>
        <dbReference type="Proteomes" id="UP001497497"/>
    </source>
</evidence>
<feature type="signal peptide" evidence="2">
    <location>
        <begin position="1"/>
        <end position="24"/>
    </location>
</feature>
<accession>A0AAV2HB22</accession>
<reference evidence="3 4" key="1">
    <citation type="submission" date="2024-04" db="EMBL/GenBank/DDBJ databases">
        <authorList>
            <consortium name="Genoscope - CEA"/>
            <person name="William W."/>
        </authorList>
    </citation>
    <scope>NUCLEOTIDE SEQUENCE [LARGE SCALE GENOMIC DNA]</scope>
</reference>
<keyword evidence="4" id="KW-1185">Reference proteome</keyword>
<sequence length="329" mass="35910">MWSSVALAACSVLCLLFHLEMTSAAVPVWSRAVMLRTLGVNAQSPVEEQKDINTLAYQLCNRNYSFSILCVQKVNQTQSIPRNETQDRQLPTNLTLSSPATTLLSATGTLPTTAPTTSLPSTTRTQPSTPPTTSLPSTTRRPLPTPSNTSLTSSTGTQSPTSLVYSDLPQSYAPAFMTVDQLVNNANLTLPPGPNSGNTLVVFSNQTRRDFDADALKAVESILTAIVPGTYRTITYTNGCCPVLRFFAANETMKNINGVDKRLVHFTTASPPKYQFIQHGFCAQSSYSTNGHCIQGWVTMTLLVYDLDLYPPITFDIFNVPSFCNCVHY</sequence>
<keyword evidence="2" id="KW-0732">Signal</keyword>
<comment type="caution">
    <text evidence="3">The sequence shown here is derived from an EMBL/GenBank/DDBJ whole genome shotgun (WGS) entry which is preliminary data.</text>
</comment>
<evidence type="ECO:0000256" key="1">
    <source>
        <dbReference type="SAM" id="MobiDB-lite"/>
    </source>
</evidence>